<sequence>MPVEEHDPFEDKFTKALHDAGNTFETRRPDLVARGEARGRRSTSRRRIAIAGSVTAVALTGALVLPGSHGDGVRQQSAAAGMAKPAVPPAPHTTVTRDELIDTLKKLLPKGKFSQEEGRGTDDRLTPYAQVVYDDGNGKAAIGVSLQRLLPGDRMGREATECPDKVFVAYDTCSSVTLSDGSALMVLQGYEYPNRRSGTKLWSADLVTPTGQHVSVQEWNSPAEKGEPVSREQPPLSTTQLKALVSARAWRDAVNAMAVPRGKAEPRPEQGVTGRPVSSTLASLLPKGLKVVARSGKNEGFGYVVLDDGKGESFVQANVQFIKDTDPDQRIIKDQLFGADARTLPDGTKVVWHQGPGDKNVKGGVMWTVDTIRPDGRRVVISAFNSGTQNTPPTRKAPALTMKQMETIATSTKWRQPLG</sequence>
<accession>A0A1S2NW08</accession>
<gene>
    <name evidence="2" type="ORF">BIV24_28430</name>
</gene>
<evidence type="ECO:0000313" key="2">
    <source>
        <dbReference type="EMBL" id="OIJ85405.1"/>
    </source>
</evidence>
<comment type="caution">
    <text evidence="2">The sequence shown here is derived from an EMBL/GenBank/DDBJ whole genome shotgun (WGS) entry which is preliminary data.</text>
</comment>
<dbReference type="OrthoDB" id="3686068at2"/>
<name>A0A1S2NW08_9ACTN</name>
<evidence type="ECO:0000313" key="3">
    <source>
        <dbReference type="Proteomes" id="UP000179935"/>
    </source>
</evidence>
<organism evidence="2 3">
    <name type="scientific">Streptomyces colonosanans</name>
    <dbReference type="NCBI Taxonomy" id="1428652"/>
    <lineage>
        <taxon>Bacteria</taxon>
        <taxon>Bacillati</taxon>
        <taxon>Actinomycetota</taxon>
        <taxon>Actinomycetes</taxon>
        <taxon>Kitasatosporales</taxon>
        <taxon>Streptomycetaceae</taxon>
        <taxon>Streptomyces</taxon>
    </lineage>
</organism>
<keyword evidence="3" id="KW-1185">Reference proteome</keyword>
<protein>
    <submittedName>
        <fullName evidence="2">Uncharacterized protein</fullName>
    </submittedName>
</protein>
<dbReference type="RefSeq" id="WP_071369334.1">
    <property type="nucleotide sequence ID" value="NZ_MLYP01000092.1"/>
</dbReference>
<feature type="region of interest" description="Disordered" evidence="1">
    <location>
        <begin position="70"/>
        <end position="95"/>
    </location>
</feature>
<reference evidence="2 3" key="1">
    <citation type="submission" date="2016-10" db="EMBL/GenBank/DDBJ databases">
        <title>Genome sequence of Streptomyces sp. MUSC 93.</title>
        <authorList>
            <person name="Lee L.-H."/>
            <person name="Ser H.-L."/>
            <person name="Law J.W.-F."/>
        </authorList>
    </citation>
    <scope>NUCLEOTIDE SEQUENCE [LARGE SCALE GENOMIC DNA]</scope>
    <source>
        <strain evidence="2 3">MUSC 93</strain>
    </source>
</reference>
<dbReference type="Proteomes" id="UP000179935">
    <property type="component" value="Unassembled WGS sequence"/>
</dbReference>
<proteinExistence type="predicted"/>
<evidence type="ECO:0000256" key="1">
    <source>
        <dbReference type="SAM" id="MobiDB-lite"/>
    </source>
</evidence>
<dbReference type="EMBL" id="MLYP01000092">
    <property type="protein sequence ID" value="OIJ85405.1"/>
    <property type="molecule type" value="Genomic_DNA"/>
</dbReference>
<dbReference type="AlphaFoldDB" id="A0A1S2NW08"/>
<dbReference type="STRING" id="1428652.BIV24_28430"/>